<dbReference type="InterPro" id="IPR036615">
    <property type="entry name" value="Mur_ligase_C_dom_sf"/>
</dbReference>
<evidence type="ECO:0000259" key="12">
    <source>
        <dbReference type="Pfam" id="PF08245"/>
    </source>
</evidence>
<reference evidence="13" key="1">
    <citation type="submission" date="2022-05" db="EMBL/GenBank/DDBJ databases">
        <authorList>
            <person name="Oliphant S.A."/>
            <person name="Watson-Haigh N.S."/>
            <person name="Sumby K.M."/>
            <person name="Gardner J.M."/>
            <person name="Jiranek V."/>
        </authorList>
    </citation>
    <scope>NUCLEOTIDE SEQUENCE</scope>
    <source>
        <strain evidence="13">KI11_C11</strain>
    </source>
</reference>
<dbReference type="PANTHER" id="PTHR11136:SF0">
    <property type="entry name" value="DIHYDROFOLATE SYNTHETASE-RELATED"/>
    <property type="match status" value="1"/>
</dbReference>
<comment type="similarity">
    <text evidence="1 10">Belongs to the folylpolyglutamate synthase family.</text>
</comment>
<dbReference type="InterPro" id="IPR004101">
    <property type="entry name" value="Mur_ligase_C"/>
</dbReference>
<keyword evidence="3 10" id="KW-0436">Ligase</keyword>
<dbReference type="Gene3D" id="3.90.190.20">
    <property type="entry name" value="Mur ligase, C-terminal domain"/>
    <property type="match status" value="1"/>
</dbReference>
<dbReference type="InterPro" id="IPR001645">
    <property type="entry name" value="Folylpolyglutamate_synth"/>
</dbReference>
<gene>
    <name evidence="13" type="ORF">M3M39_06140</name>
</gene>
<dbReference type="RefSeq" id="WP_252796978.1">
    <property type="nucleotide sequence ID" value="NZ_CP097118.1"/>
</dbReference>
<accession>A0ABY5BRK4</accession>
<evidence type="ECO:0000256" key="3">
    <source>
        <dbReference type="ARBA" id="ARBA00022598"/>
    </source>
</evidence>
<proteinExistence type="inferred from homology"/>
<evidence type="ECO:0000256" key="1">
    <source>
        <dbReference type="ARBA" id="ARBA00008276"/>
    </source>
</evidence>
<dbReference type="Proteomes" id="UP001057025">
    <property type="component" value="Chromosome"/>
</dbReference>
<feature type="domain" description="Mur ligase C-terminal" evidence="11">
    <location>
        <begin position="300"/>
        <end position="416"/>
    </location>
</feature>
<evidence type="ECO:0000313" key="14">
    <source>
        <dbReference type="Proteomes" id="UP001057025"/>
    </source>
</evidence>
<dbReference type="EC" id="6.3.2.17" evidence="2"/>
<dbReference type="EMBL" id="CP097118">
    <property type="protein sequence ID" value="USS87687.1"/>
    <property type="molecule type" value="Genomic_DNA"/>
</dbReference>
<organism evidence="13 14">
    <name type="scientific">Fructilactobacillus hinvesii</name>
    <dbReference type="NCBI Taxonomy" id="2940300"/>
    <lineage>
        <taxon>Bacteria</taxon>
        <taxon>Bacillati</taxon>
        <taxon>Bacillota</taxon>
        <taxon>Bacilli</taxon>
        <taxon>Lactobacillales</taxon>
        <taxon>Lactobacillaceae</taxon>
        <taxon>Fructilactobacillus</taxon>
    </lineage>
</organism>
<dbReference type="NCBIfam" id="TIGR01499">
    <property type="entry name" value="folC"/>
    <property type="match status" value="1"/>
</dbReference>
<evidence type="ECO:0000256" key="10">
    <source>
        <dbReference type="PIRNR" id="PIRNR001563"/>
    </source>
</evidence>
<evidence type="ECO:0000256" key="2">
    <source>
        <dbReference type="ARBA" id="ARBA00013025"/>
    </source>
</evidence>
<dbReference type="PANTHER" id="PTHR11136">
    <property type="entry name" value="FOLYLPOLYGLUTAMATE SYNTHASE-RELATED"/>
    <property type="match status" value="1"/>
</dbReference>
<keyword evidence="4" id="KW-0479">Metal-binding</keyword>
<dbReference type="PIRSF" id="PIRSF001563">
    <property type="entry name" value="Folylpolyglu_synth"/>
    <property type="match status" value="1"/>
</dbReference>
<dbReference type="SUPFAM" id="SSF53623">
    <property type="entry name" value="MurD-like peptide ligases, catalytic domain"/>
    <property type="match status" value="1"/>
</dbReference>
<feature type="domain" description="Mur ligase central" evidence="12">
    <location>
        <begin position="46"/>
        <end position="269"/>
    </location>
</feature>
<dbReference type="Gene3D" id="3.40.1190.10">
    <property type="entry name" value="Mur-like, catalytic domain"/>
    <property type="match status" value="1"/>
</dbReference>
<sequence>MTDYQQAVAYIHGRPRIKKEATQRRINELLRRLGHPEQSIQTIHVVGTNGKGSVVAYLQQLLMESGLKVGAFTSPFIVRFNERIQINQVPISDAELVQLVQKVRPVVTELDQEDSELGPSEFELITALMYLYFQKQQVEIALVEAGIGGQSDSTNVSDQALLTIVTTIGMDHMQILGDTVEKIATDKAGMIRKHRPTVTGILPKAAQQVVKTVATRRNSPLFQLEHHFHYRQLTERSFAFTDCWGSIASINTNMIGDFEMEDAAIAIAAFRTLALTQWQWPMDRTVPVIGQAISKTRWAGRMELLQDQPRLLIDGAHNVPAIKRLLKTLTRFPERRINVVLAVLADKQYQEMVQLLAEDPHIHLYLTEFAGAKQRHSADFTTSSFAQFGYIPDWKQAIHMALQQTDNDGLTLVTGSLLFISTVRSWWLHRSEN</sequence>
<evidence type="ECO:0000256" key="5">
    <source>
        <dbReference type="ARBA" id="ARBA00022741"/>
    </source>
</evidence>
<comment type="catalytic activity">
    <reaction evidence="9">
        <text>(6S)-5,6,7,8-tetrahydrofolyl-(gamma-L-Glu)(n) + L-glutamate + ATP = (6S)-5,6,7,8-tetrahydrofolyl-(gamma-L-Glu)(n+1) + ADP + phosphate + H(+)</text>
        <dbReference type="Rhea" id="RHEA:10580"/>
        <dbReference type="Rhea" id="RHEA-COMP:14738"/>
        <dbReference type="Rhea" id="RHEA-COMP:14740"/>
        <dbReference type="ChEBI" id="CHEBI:15378"/>
        <dbReference type="ChEBI" id="CHEBI:29985"/>
        <dbReference type="ChEBI" id="CHEBI:30616"/>
        <dbReference type="ChEBI" id="CHEBI:43474"/>
        <dbReference type="ChEBI" id="CHEBI:141005"/>
        <dbReference type="ChEBI" id="CHEBI:456216"/>
        <dbReference type="EC" id="6.3.2.17"/>
    </reaction>
</comment>
<dbReference type="Pfam" id="PF08245">
    <property type="entry name" value="Mur_ligase_M"/>
    <property type="match status" value="1"/>
</dbReference>
<keyword evidence="5 10" id="KW-0547">Nucleotide-binding</keyword>
<dbReference type="SUPFAM" id="SSF53244">
    <property type="entry name" value="MurD-like peptide ligases, peptide-binding domain"/>
    <property type="match status" value="1"/>
</dbReference>
<evidence type="ECO:0000256" key="8">
    <source>
        <dbReference type="ARBA" id="ARBA00030592"/>
    </source>
</evidence>
<protein>
    <recommendedName>
        <fullName evidence="2">tetrahydrofolate synthase</fullName>
        <ecNumber evidence="2">6.3.2.17</ecNumber>
    </recommendedName>
    <alternativeName>
        <fullName evidence="8">Tetrahydrofolylpolyglutamate synthase</fullName>
    </alternativeName>
</protein>
<keyword evidence="14" id="KW-1185">Reference proteome</keyword>
<dbReference type="InterPro" id="IPR013221">
    <property type="entry name" value="Mur_ligase_cen"/>
</dbReference>
<evidence type="ECO:0000256" key="6">
    <source>
        <dbReference type="ARBA" id="ARBA00022840"/>
    </source>
</evidence>
<evidence type="ECO:0000256" key="7">
    <source>
        <dbReference type="ARBA" id="ARBA00022842"/>
    </source>
</evidence>
<dbReference type="InterPro" id="IPR036565">
    <property type="entry name" value="Mur-like_cat_sf"/>
</dbReference>
<evidence type="ECO:0000256" key="9">
    <source>
        <dbReference type="ARBA" id="ARBA00047493"/>
    </source>
</evidence>
<evidence type="ECO:0000313" key="13">
    <source>
        <dbReference type="EMBL" id="USS87687.1"/>
    </source>
</evidence>
<evidence type="ECO:0000259" key="11">
    <source>
        <dbReference type="Pfam" id="PF02875"/>
    </source>
</evidence>
<keyword evidence="7" id="KW-0460">Magnesium</keyword>
<dbReference type="Pfam" id="PF02875">
    <property type="entry name" value="Mur_ligase_C"/>
    <property type="match status" value="1"/>
</dbReference>
<name>A0ABY5BRK4_9LACO</name>
<keyword evidence="6 10" id="KW-0067">ATP-binding</keyword>
<evidence type="ECO:0000256" key="4">
    <source>
        <dbReference type="ARBA" id="ARBA00022723"/>
    </source>
</evidence>